<name>W7D1A2_9LIST</name>
<proteinExistence type="predicted"/>
<accession>W7D1A2</accession>
<dbReference type="EMBL" id="AODL01000030">
    <property type="protein sequence ID" value="EUJ42917.1"/>
    <property type="molecule type" value="Genomic_DNA"/>
</dbReference>
<dbReference type="PATRIC" id="fig|1265816.5.peg.2909"/>
<evidence type="ECO:0000256" key="1">
    <source>
        <dbReference type="SAM" id="MobiDB-lite"/>
    </source>
</evidence>
<comment type="caution">
    <text evidence="2">The sequence shown here is derived from an EMBL/GenBank/DDBJ whole genome shotgun (WGS) entry which is preliminary data.</text>
</comment>
<protein>
    <submittedName>
        <fullName evidence="2">Uncharacterized protein</fullName>
    </submittedName>
</protein>
<feature type="compositionally biased region" description="Basic and acidic residues" evidence="1">
    <location>
        <begin position="368"/>
        <end position="391"/>
    </location>
</feature>
<reference evidence="2 3" key="1">
    <citation type="journal article" date="2014" name="Int. J. Syst. Evol. Microbiol.">
        <title>Listeria floridensis sp. nov., Listeria aquatica sp. nov., Listeria cornellensis sp. nov., Listeria riparia sp. nov. and Listeria grandensis sp. nov., from agricultural and natural environments.</title>
        <authorList>
            <person name="den Bakker H.C."/>
            <person name="Warchocki S."/>
            <person name="Wright E.M."/>
            <person name="Allred A.F."/>
            <person name="Ahlstrom C."/>
            <person name="Manuel C.S."/>
            <person name="Stasiewicz M.J."/>
            <person name="Burrell A."/>
            <person name="Roof S."/>
            <person name="Strawn L."/>
            <person name="Fortes E.D."/>
            <person name="Nightingale K.K."/>
            <person name="Kephart D."/>
            <person name="Wiedmann M."/>
        </authorList>
    </citation>
    <scope>NUCLEOTIDE SEQUENCE [LARGE SCALE GENOMIC DNA]</scope>
    <source>
        <strain evidence="2 3">FSL S10-1204</strain>
    </source>
</reference>
<feature type="region of interest" description="Disordered" evidence="1">
    <location>
        <begin position="368"/>
        <end position="393"/>
    </location>
</feature>
<dbReference type="RefSeq" id="WP_036101767.1">
    <property type="nucleotide sequence ID" value="NZ_AODL01000030.1"/>
</dbReference>
<dbReference type="Proteomes" id="UP000019248">
    <property type="component" value="Unassembled WGS sequence"/>
</dbReference>
<dbReference type="AlphaFoldDB" id="W7D1A2"/>
<gene>
    <name evidence="2" type="ORF">PRIP_14727</name>
</gene>
<evidence type="ECO:0000313" key="3">
    <source>
        <dbReference type="Proteomes" id="UP000019248"/>
    </source>
</evidence>
<evidence type="ECO:0000313" key="2">
    <source>
        <dbReference type="EMBL" id="EUJ42917.1"/>
    </source>
</evidence>
<keyword evidence="3" id="KW-1185">Reference proteome</keyword>
<sequence length="662" mass="75344">MADGKSNVNLDSTLDDYLSGETHTLSESLAEQQARVNQERAATFDKTFYAKWNYPDFPTFYRALGKSVADPNFHLTPQEGGYHVNGNGDVSELGAILYPTINNYDLYRLKQAAKDITANVEQMTLDVAFANYNESLSTKAEMIENALREIERNPVDGDQTVWTADIQKLKDRRQDIQLQEVHILEDAQQDYETMQEEVRIVRSEIDQQLDSPLFTEPLWSYHPETDARTLTINSLRDLIPYAKYERESRENVAYRSYDDSLISHRMANGKQEDEQVYKDQHLKELDAIAKEYDTFNQALLASPAGMEQIKAFYEYTKTGIYANSSDGEEPTWLTIQDIEKYCVSDTAREQQPELDQKQAQGMLSNLDGAEKVNKPTPEEVQQDIERERSEENQLQQATEEYATYIRDAMAHGKVASDKHLLLDKTLTTAEALSMRQEAIAAEKVFGNHKGLEKAFLEQWSDKIASVERHSTSIQQKAFLNKESLALKDMLAPIYNDMQAEKYGIQNDKAFSKNDIEKVFSNGDKTSKEIYASIQAHRNEAVLDWGYTGSKSEPEIMSYVRDTNDILTDQLSKEESYFLDTTGKEVIAKQLEDGGYEVSTINGDSYSLEIMSEKEAGAYLIRENMIAVDKDSLEYANKALAPKNTNIEQTLTKQQEKSVARSL</sequence>
<organism evidence="2 3">
    <name type="scientific">Listeria riparia FSL S10-1204</name>
    <dbReference type="NCBI Taxonomy" id="1265816"/>
    <lineage>
        <taxon>Bacteria</taxon>
        <taxon>Bacillati</taxon>
        <taxon>Bacillota</taxon>
        <taxon>Bacilli</taxon>
        <taxon>Bacillales</taxon>
        <taxon>Listeriaceae</taxon>
        <taxon>Listeria</taxon>
    </lineage>
</organism>